<dbReference type="Proteomes" id="UP000504637">
    <property type="component" value="Unplaced"/>
</dbReference>
<proteinExistence type="predicted"/>
<feature type="compositionally biased region" description="Polar residues" evidence="1">
    <location>
        <begin position="236"/>
        <end position="250"/>
    </location>
</feature>
<dbReference type="GeneID" id="54360589"/>
<reference evidence="3" key="1">
    <citation type="submission" date="2020-01" db="EMBL/GenBank/DDBJ databases">
        <authorList>
            <consortium name="DOE Joint Genome Institute"/>
            <person name="Haridas S."/>
            <person name="Albert R."/>
            <person name="Binder M."/>
            <person name="Bloem J."/>
            <person name="Labutti K."/>
            <person name="Salamov A."/>
            <person name="Andreopoulos B."/>
            <person name="Baker S.E."/>
            <person name="Barry K."/>
            <person name="Bills G."/>
            <person name="Bluhm B.H."/>
            <person name="Cannon C."/>
            <person name="Castanera R."/>
            <person name="Culley D.E."/>
            <person name="Daum C."/>
            <person name="Ezra D."/>
            <person name="Gonzalez J.B."/>
            <person name="Henrissat B."/>
            <person name="Kuo A."/>
            <person name="Liang C."/>
            <person name="Lipzen A."/>
            <person name="Lutzoni F."/>
            <person name="Magnuson J."/>
            <person name="Mondo S."/>
            <person name="Nolan M."/>
            <person name="Ohm R."/>
            <person name="Pangilinan J."/>
            <person name="Park H.-J."/>
            <person name="Ramirez L."/>
            <person name="Alfaro M."/>
            <person name="Sun H."/>
            <person name="Tritt A."/>
            <person name="Yoshinaga Y."/>
            <person name="Zwiers L.-H."/>
            <person name="Turgeon B.G."/>
            <person name="Goodwin S.B."/>
            <person name="Spatafora J.W."/>
            <person name="Crous P.W."/>
            <person name="Grigoriev I.V."/>
        </authorList>
    </citation>
    <scope>NUCLEOTIDE SEQUENCE</scope>
    <source>
        <strain evidence="3">CBS 342.82</strain>
    </source>
</reference>
<gene>
    <name evidence="3" type="ORF">K489DRAFT_366565</name>
</gene>
<dbReference type="OrthoDB" id="5371646at2759"/>
<evidence type="ECO:0000313" key="3">
    <source>
        <dbReference type="RefSeq" id="XP_033464445.1"/>
    </source>
</evidence>
<feature type="compositionally biased region" description="Low complexity" evidence="1">
    <location>
        <begin position="173"/>
        <end position="183"/>
    </location>
</feature>
<keyword evidence="2" id="KW-1185">Reference proteome</keyword>
<accession>A0A6J3MI74</accession>
<dbReference type="RefSeq" id="XP_033464445.1">
    <property type="nucleotide sequence ID" value="XM_033602789.1"/>
</dbReference>
<evidence type="ECO:0000256" key="1">
    <source>
        <dbReference type="SAM" id="MobiDB-lite"/>
    </source>
</evidence>
<sequence length="347" mass="37670">MAEHPEQPWQYYEKTNLLLEVIKSSRIHPHLLRDIILQYRIAIPALEEVALPQGRSLRSCSNILVELGLTTYPQGQPQQSSQHPQHFGGPVQQQLPHTPTQVLNTYTQQPQPQPQHRPLQAQMHSSLYPVIGGRAIRPKTSTPAINPHGSPAPTEPPAKKKRGRPTKAEVQARAEAAAATGTESGPPTRPASQAATPRVPPPPLSTTAATTTATATESRPAPLSSSTRFSIAHILTPTTVTQRESPPSNHSSGGSSGRRRRARARQSSGPEERATASISGTRAEQSPVLAVPRQRESGGSVFEDTPIRSIHGQLDQSDELRLPRTSPRLLNRPESRLSPRGSDPARL</sequence>
<feature type="compositionally biased region" description="Low complexity" evidence="1">
    <location>
        <begin position="74"/>
        <end position="89"/>
    </location>
</feature>
<feature type="region of interest" description="Disordered" evidence="1">
    <location>
        <begin position="74"/>
        <end position="96"/>
    </location>
</feature>
<name>A0A6J3MI74_9PEZI</name>
<feature type="region of interest" description="Disordered" evidence="1">
    <location>
        <begin position="137"/>
        <end position="347"/>
    </location>
</feature>
<evidence type="ECO:0000313" key="2">
    <source>
        <dbReference type="Proteomes" id="UP000504637"/>
    </source>
</evidence>
<reference evidence="3" key="2">
    <citation type="submission" date="2020-04" db="EMBL/GenBank/DDBJ databases">
        <authorList>
            <consortium name="NCBI Genome Project"/>
        </authorList>
    </citation>
    <scope>NUCLEOTIDE SEQUENCE</scope>
    <source>
        <strain evidence="3">CBS 342.82</strain>
    </source>
</reference>
<protein>
    <submittedName>
        <fullName evidence="3">Uncharacterized protein</fullName>
    </submittedName>
</protein>
<dbReference type="AlphaFoldDB" id="A0A6J3MI74"/>
<organism evidence="3">
    <name type="scientific">Dissoconium aciculare CBS 342.82</name>
    <dbReference type="NCBI Taxonomy" id="1314786"/>
    <lineage>
        <taxon>Eukaryota</taxon>
        <taxon>Fungi</taxon>
        <taxon>Dikarya</taxon>
        <taxon>Ascomycota</taxon>
        <taxon>Pezizomycotina</taxon>
        <taxon>Dothideomycetes</taxon>
        <taxon>Dothideomycetidae</taxon>
        <taxon>Mycosphaerellales</taxon>
        <taxon>Dissoconiaceae</taxon>
        <taxon>Dissoconium</taxon>
    </lineage>
</organism>
<feature type="compositionally biased region" description="Low complexity" evidence="1">
    <location>
        <begin position="206"/>
        <end position="216"/>
    </location>
</feature>
<feature type="compositionally biased region" description="Basic and acidic residues" evidence="1">
    <location>
        <begin position="331"/>
        <end position="347"/>
    </location>
</feature>
<reference evidence="3" key="3">
    <citation type="submission" date="2025-08" db="UniProtKB">
        <authorList>
            <consortium name="RefSeq"/>
        </authorList>
    </citation>
    <scope>IDENTIFICATION</scope>
    <source>
        <strain evidence="3">CBS 342.82</strain>
    </source>
</reference>